<dbReference type="GO" id="GO:0016020">
    <property type="term" value="C:membrane"/>
    <property type="evidence" value="ECO:0007669"/>
    <property type="project" value="UniProtKB-SubCell"/>
</dbReference>
<dbReference type="Gene3D" id="1.10.238.10">
    <property type="entry name" value="EF-hand"/>
    <property type="match status" value="1"/>
</dbReference>
<dbReference type="SUPFAM" id="SSF47473">
    <property type="entry name" value="EF-hand"/>
    <property type="match status" value="1"/>
</dbReference>
<dbReference type="InterPro" id="IPR018247">
    <property type="entry name" value="EF_Hand_1_Ca_BS"/>
</dbReference>
<evidence type="ECO:0000256" key="6">
    <source>
        <dbReference type="SAM" id="MobiDB-lite"/>
    </source>
</evidence>
<feature type="compositionally biased region" description="Acidic residues" evidence="6">
    <location>
        <begin position="230"/>
        <end position="241"/>
    </location>
</feature>
<dbReference type="InterPro" id="IPR002048">
    <property type="entry name" value="EF_hand_dom"/>
</dbReference>
<feature type="domain" description="EF-hand" evidence="7">
    <location>
        <begin position="142"/>
        <end position="177"/>
    </location>
</feature>
<reference evidence="8 9" key="1">
    <citation type="journal article" date="2023" name="Sci. Data">
        <title>Genome assembly of the Korean intertidal mud-creeper Batillaria attramentaria.</title>
        <authorList>
            <person name="Patra A.K."/>
            <person name="Ho P.T."/>
            <person name="Jun S."/>
            <person name="Lee S.J."/>
            <person name="Kim Y."/>
            <person name="Won Y.J."/>
        </authorList>
    </citation>
    <scope>NUCLEOTIDE SEQUENCE [LARGE SCALE GENOMIC DNA]</scope>
    <source>
        <strain evidence="8">Wonlab-2016</strain>
    </source>
</reference>
<dbReference type="PROSITE" id="PS00018">
    <property type="entry name" value="EF_HAND_1"/>
    <property type="match status" value="2"/>
</dbReference>
<evidence type="ECO:0000256" key="1">
    <source>
        <dbReference type="ARBA" id="ARBA00004370"/>
    </source>
</evidence>
<dbReference type="FunFam" id="1.10.238.10:FF:000003">
    <property type="entry name" value="Calmodulin A"/>
    <property type="match status" value="1"/>
</dbReference>
<organism evidence="8 9">
    <name type="scientific">Batillaria attramentaria</name>
    <dbReference type="NCBI Taxonomy" id="370345"/>
    <lineage>
        <taxon>Eukaryota</taxon>
        <taxon>Metazoa</taxon>
        <taxon>Spiralia</taxon>
        <taxon>Lophotrochozoa</taxon>
        <taxon>Mollusca</taxon>
        <taxon>Gastropoda</taxon>
        <taxon>Caenogastropoda</taxon>
        <taxon>Sorbeoconcha</taxon>
        <taxon>Cerithioidea</taxon>
        <taxon>Batillariidae</taxon>
        <taxon>Batillaria</taxon>
    </lineage>
</organism>
<feature type="compositionally biased region" description="Polar residues" evidence="6">
    <location>
        <begin position="210"/>
        <end position="219"/>
    </location>
</feature>
<keyword evidence="3" id="KW-0677">Repeat</keyword>
<dbReference type="InterPro" id="IPR052266">
    <property type="entry name" value="Miro-EF-hand_domain"/>
</dbReference>
<comment type="subcellular location">
    <subcellularLocation>
        <location evidence="1">Membrane</location>
    </subcellularLocation>
</comment>
<feature type="domain" description="EF-hand" evidence="7">
    <location>
        <begin position="106"/>
        <end position="141"/>
    </location>
</feature>
<evidence type="ECO:0000256" key="5">
    <source>
        <dbReference type="ARBA" id="ARBA00023136"/>
    </source>
</evidence>
<protein>
    <recommendedName>
        <fullName evidence="7">EF-hand domain-containing protein</fullName>
    </recommendedName>
</protein>
<dbReference type="EMBL" id="JACVVK020000098">
    <property type="protein sequence ID" value="KAK7492908.1"/>
    <property type="molecule type" value="Genomic_DNA"/>
</dbReference>
<feature type="compositionally biased region" description="Basic residues" evidence="6">
    <location>
        <begin position="277"/>
        <end position="286"/>
    </location>
</feature>
<name>A0ABD0L070_9CAEN</name>
<keyword evidence="4" id="KW-0106">Calcium</keyword>
<dbReference type="PANTHER" id="PTHR46819">
    <property type="entry name" value="EF-HAND CALCIUM-BINDING DOMAIN-CONTAINING PROTEIN 7"/>
    <property type="match status" value="1"/>
</dbReference>
<dbReference type="GO" id="GO:0046872">
    <property type="term" value="F:metal ion binding"/>
    <property type="evidence" value="ECO:0007669"/>
    <property type="project" value="UniProtKB-KW"/>
</dbReference>
<keyword evidence="9" id="KW-1185">Reference proteome</keyword>
<evidence type="ECO:0000313" key="9">
    <source>
        <dbReference type="Proteomes" id="UP001519460"/>
    </source>
</evidence>
<comment type="caution">
    <text evidence="8">The sequence shown here is derived from an EMBL/GenBank/DDBJ whole genome shotgun (WGS) entry which is preliminary data.</text>
</comment>
<dbReference type="InterPro" id="IPR011992">
    <property type="entry name" value="EF-hand-dom_pair"/>
</dbReference>
<dbReference type="Pfam" id="PF13499">
    <property type="entry name" value="EF-hand_7"/>
    <property type="match status" value="1"/>
</dbReference>
<dbReference type="PANTHER" id="PTHR46819:SF1">
    <property type="entry name" value="EF-HAND CALCIUM-BINDING DOMAIN-CONTAINING PROTEIN 7"/>
    <property type="match status" value="1"/>
</dbReference>
<evidence type="ECO:0000256" key="3">
    <source>
        <dbReference type="ARBA" id="ARBA00022737"/>
    </source>
</evidence>
<evidence type="ECO:0000256" key="2">
    <source>
        <dbReference type="ARBA" id="ARBA00022723"/>
    </source>
</evidence>
<dbReference type="Proteomes" id="UP001519460">
    <property type="component" value="Unassembled WGS sequence"/>
</dbReference>
<evidence type="ECO:0000259" key="7">
    <source>
        <dbReference type="PROSITE" id="PS50222"/>
    </source>
</evidence>
<keyword evidence="5" id="KW-0472">Membrane</keyword>
<dbReference type="AlphaFoldDB" id="A0ABD0L070"/>
<feature type="region of interest" description="Disordered" evidence="6">
    <location>
        <begin position="1"/>
        <end position="35"/>
    </location>
</feature>
<feature type="compositionally biased region" description="Basic and acidic residues" evidence="6">
    <location>
        <begin position="242"/>
        <end position="264"/>
    </location>
</feature>
<dbReference type="PROSITE" id="PS50222">
    <property type="entry name" value="EF_HAND_2"/>
    <property type="match status" value="2"/>
</dbReference>
<evidence type="ECO:0000256" key="4">
    <source>
        <dbReference type="ARBA" id="ARBA00022837"/>
    </source>
</evidence>
<gene>
    <name evidence="8" type="ORF">BaRGS_00015855</name>
</gene>
<keyword evidence="2" id="KW-0479">Metal-binding</keyword>
<dbReference type="CDD" id="cd00051">
    <property type="entry name" value="EFh"/>
    <property type="match status" value="1"/>
</dbReference>
<evidence type="ECO:0000313" key="8">
    <source>
        <dbReference type="EMBL" id="KAK7492908.1"/>
    </source>
</evidence>
<dbReference type="SMART" id="SM00054">
    <property type="entry name" value="EFh"/>
    <property type="match status" value="2"/>
</dbReference>
<proteinExistence type="predicted"/>
<feature type="region of interest" description="Disordered" evidence="6">
    <location>
        <begin position="187"/>
        <end position="286"/>
    </location>
</feature>
<sequence length="286" mass="32369">MSTRLSRPSSATSHSSRISHASHASHSSHASRTSQSGELKLECKAAYLTVLDDVHDELTSKQDFILALQQAGRNPTQKMVRKYWDNDREAMSFDEFVDVCRKEPPTSEDDLMKAFRKIDINGDGYISLDELYKIMTTKGEKMSRQEVKAMIDEVDENKDGKLDYREFCHMFISTAEECKKMSLKVMEKKERRKKRGDAPTAPPRKDEGSVNGSQLSIRSAASEKTKGNEKDEEENPEENDGDAEKEKETEEKDEAPLDAKESTEPKLGSRLSLQSQRSKRSKPSPV</sequence>
<accession>A0ABD0L070</accession>